<dbReference type="PANTHER" id="PTHR10663:SF375">
    <property type="entry name" value="LD29171P"/>
    <property type="match status" value="1"/>
</dbReference>
<dbReference type="SMART" id="SM00222">
    <property type="entry name" value="Sec7"/>
    <property type="match status" value="1"/>
</dbReference>
<feature type="compositionally biased region" description="Polar residues" evidence="6">
    <location>
        <begin position="589"/>
        <end position="603"/>
    </location>
</feature>
<dbReference type="EMBL" id="QKWP01000532">
    <property type="protein sequence ID" value="RIB18551.1"/>
    <property type="molecule type" value="Genomic_DNA"/>
</dbReference>
<dbReference type="InterPro" id="IPR046455">
    <property type="entry name" value="Sec7/BIG1-like_C"/>
</dbReference>
<dbReference type="InterPro" id="IPR015403">
    <property type="entry name" value="Mon2/Sec7/BIG1-like_HDS"/>
</dbReference>
<dbReference type="InterPro" id="IPR023394">
    <property type="entry name" value="Sec7_C_sf"/>
</dbReference>
<dbReference type="FunFam" id="1.10.1000.11:FF:000003">
    <property type="entry name" value="Brefeldin A-inhibited guanine nucleotide-exchange protein 1"/>
    <property type="match status" value="1"/>
</dbReference>
<feature type="compositionally biased region" description="Basic and acidic residues" evidence="6">
    <location>
        <begin position="244"/>
        <end position="261"/>
    </location>
</feature>
<sequence>MSSSTVFIINALKNIGASKEGRRNKKLKESVNKALESIKEDSEETSNADIIFEPLQAACKTRVIALMTTALDCIGKLFSYNYLIEANGTYISENVDDIDESSKDTQDESKKPLVDRAIDTVCDCFVGENTDDKVQLQIIKALLAAVSSTKTPIHQSSLLKSIRYSYNIFLLSRNPVNQTIAQGTLTQMVNQVFSRIKVNVDENLESPLKKRKDGIDFKDNNYNSIEIERSSENEVDLGISKSPKLNEHNNNENGRHDQELNGKRDSFEEAAVFTGTTPNTVELESSDALEFGQWNESHDSNEDVVKVVEEEMVNFKDPEEFSAEGKTFSDSENQQSSNVAPTLEQVNVIAINQDDLCVKDAFLVFRALCKLSMKPMSAEASKDLKSPPMRSKLLSLHLILTTLSTHIHVFSSPSVVFMSSTKQESTPFVHAVKQYLCLSLSRNAVSPLPKVFEISLEIFWKCMSTLRSHLKKEIEVFFKEIFLPILEMRTSSMKHKCALMSILSRICSEPQTLVELYLNYDCDREALDNTYERIVNIVSKITTTHTTINSTSGVSSSTSSEKDKDPNSSTTSLSSISTQSTNVIPPSLDTKSITTNTTSQSHPNLPDELALKYQGLECLVSILRSLVAWCSNKSSVDGIDFDKDESTRKSEETVTDLALSQNSVTMQNTNKSSPSSSTMSMSGSYFSVSSDIKSAIPKAMDDPEQFENLKHRKQVLQDGIKTFNFKPKRGIQALISAGFIPSTEPLEVAKFLLNTEGLNKTMIGEYLGEGETENIATMHAFVDLMDFSNMNFVDALRHFLQSFRLPGEAQKIDRFMLKFAERYVDGNPTQFANADTAYVLAYSVIMLNTDLHNPQIKRRMTKSEFIKNNRGIDDNSDLPEEFLTAIYDEIQNDEIKMKDEQDAALVQPTTPNSGGIGIANLGSAIVNVRRDFKREAYQAASQEMANKTENLFRVMLRAQRRGVYATNATFYSASHFEHVRPMFEVAWMPVLAGLSGPLQDTEDLETANLALEGFKLAIRIISLFDMELERNAFVTTLSKFTFLNNLGEMRPKNVDAIKTLLDIALVEGNYLKGSWQEVLTCVSQLERFQLISTGVDQTVVPDLFNARKQPRPQSVDNGARRSSSTSKRSFSSRPTSQLTFAEDVAIESRSSHVVVAVDKVFSSSANLSGTAIVEFVRALSSVSWEEIQSSTMTEHPRMFSLQKLVEISYYNMGRIRMEWSNIWAILGDHFNLVGCHPNINVGFFAIDSLRQLAMQFLGKEELPHFKFQKDFLRPFEYILVNNTNVSIKDMVLRCVQQMIQARSHNIKSGWKALFGVLSAAAKETNESIVIMAFDIVRMIIKDQFDSIVSNTTYPDLMVCLTEFCKNKRFQKTSLQAIDLMCMSILKMLEYPQYKIHYSINGSNGVENSPGVKVITNDDPSFKFWYPLLFGFHDVIMDGEDLEVRTRALTSMFDTLKKYGITYSLEFWGVICRQVLFPIFGVLRSRSDVSKFSSHEDMSVWLSTTMIQALRNMIDLFTHYFDTLEVMIDGILDLLGSCITQENDTLARIGSSCLQQFIQANVKKLDYKHWGKISSMFVQLFENTTPYNLLDEGHRFIDAAKQFSEKSNGQYGHNVNGFVSEVDLNTRSMIEEHYSEPEHTTTMAPDEQRAKEFNKIIMKCLLQLLLIDTVNEFLSNDTVYDSVPAVHLLIIGECLDKSYSFARKFNEDKELRVALWKIGFMKQLPNLLKQESSSASCYLDLLRRMHSDSSPNRQERKSDIERKLIPLTQQILKHYNSLDPESQTRNINAWAPIVTTVLNAYVHFKDDDLIRFLPNFYPEAINILSHNIISSEVRITLQKFLLRTASLYNIIPSATIDSSTNLLLK</sequence>
<dbReference type="Gene3D" id="1.10.220.20">
    <property type="match status" value="1"/>
</dbReference>
<dbReference type="InterPro" id="IPR035999">
    <property type="entry name" value="Sec7_dom_sf"/>
</dbReference>
<dbReference type="GO" id="GO:0030663">
    <property type="term" value="C:COPI-coated vesicle membrane"/>
    <property type="evidence" value="ECO:0007669"/>
    <property type="project" value="UniProtKB-SubCell"/>
</dbReference>
<dbReference type="InterPro" id="IPR032629">
    <property type="entry name" value="DCB_dom"/>
</dbReference>
<protein>
    <recommendedName>
        <fullName evidence="7">SEC7 domain-containing protein</fullName>
    </recommendedName>
</protein>
<dbReference type="Gene3D" id="1.10.1000.11">
    <property type="entry name" value="Arf Nucleotide-binding Site Opener,domain 2"/>
    <property type="match status" value="1"/>
</dbReference>
<reference evidence="8 9" key="1">
    <citation type="submission" date="2018-06" db="EMBL/GenBank/DDBJ databases">
        <title>Comparative genomics reveals the genomic features of Rhizophagus irregularis, R. cerebriforme, R. diaphanum and Gigaspora rosea, and their symbiotic lifestyle signature.</title>
        <authorList>
            <person name="Morin E."/>
            <person name="San Clemente H."/>
            <person name="Chen E.C.H."/>
            <person name="De La Providencia I."/>
            <person name="Hainaut M."/>
            <person name="Kuo A."/>
            <person name="Kohler A."/>
            <person name="Murat C."/>
            <person name="Tang N."/>
            <person name="Roy S."/>
            <person name="Loubradou J."/>
            <person name="Henrissat B."/>
            <person name="Grigoriev I.V."/>
            <person name="Corradi N."/>
            <person name="Roux C."/>
            <person name="Martin F.M."/>
        </authorList>
    </citation>
    <scope>NUCLEOTIDE SEQUENCE [LARGE SCALE GENOMIC DNA]</scope>
    <source>
        <strain evidence="8 9">DAOM 194757</strain>
    </source>
</reference>
<dbReference type="SUPFAM" id="SSF48425">
    <property type="entry name" value="Sec7 domain"/>
    <property type="match status" value="1"/>
</dbReference>
<dbReference type="Proteomes" id="UP000266673">
    <property type="component" value="Unassembled WGS sequence"/>
</dbReference>
<accession>A0A397V9G2</accession>
<gene>
    <name evidence="8" type="ORF">C2G38_2085322</name>
</gene>
<name>A0A397V9G2_9GLOM</name>
<dbReference type="InterPro" id="IPR016024">
    <property type="entry name" value="ARM-type_fold"/>
</dbReference>
<evidence type="ECO:0000256" key="1">
    <source>
        <dbReference type="ARBA" id="ARBA00022448"/>
    </source>
</evidence>
<dbReference type="GO" id="GO:0032012">
    <property type="term" value="P:regulation of ARF protein signal transduction"/>
    <property type="evidence" value="ECO:0007669"/>
    <property type="project" value="InterPro"/>
</dbReference>
<dbReference type="PROSITE" id="PS50190">
    <property type="entry name" value="SEC7"/>
    <property type="match status" value="1"/>
</dbReference>
<evidence type="ECO:0000259" key="7">
    <source>
        <dbReference type="PROSITE" id="PS50190"/>
    </source>
</evidence>
<dbReference type="InterPro" id="IPR032691">
    <property type="entry name" value="Mon2/Sec7/BIG1-like_HUS"/>
</dbReference>
<feature type="region of interest" description="Disordered" evidence="6">
    <location>
        <begin position="232"/>
        <end position="261"/>
    </location>
</feature>
<dbReference type="SUPFAM" id="SSF48371">
    <property type="entry name" value="ARM repeat"/>
    <property type="match status" value="1"/>
</dbReference>
<comment type="caution">
    <text evidence="8">The sequence shown here is derived from an EMBL/GenBank/DDBJ whole genome shotgun (WGS) entry which is preliminary data.</text>
</comment>
<dbReference type="InterPro" id="IPR000904">
    <property type="entry name" value="Sec7_dom"/>
</dbReference>
<comment type="subcellular location">
    <subcellularLocation>
        <location evidence="5">Cytoplasmic vesicle</location>
        <location evidence="5">COPI-coated vesicle membrane</location>
    </subcellularLocation>
</comment>
<dbReference type="Pfam" id="PF12783">
    <property type="entry name" value="Sec7-like_HUS"/>
    <property type="match status" value="1"/>
</dbReference>
<dbReference type="CDD" id="cd00171">
    <property type="entry name" value="Sec7"/>
    <property type="match status" value="1"/>
</dbReference>
<feature type="compositionally biased region" description="Low complexity" evidence="6">
    <location>
        <begin position="568"/>
        <end position="581"/>
    </location>
</feature>
<feature type="compositionally biased region" description="Low complexity" evidence="6">
    <location>
        <begin position="1120"/>
        <end position="1134"/>
    </location>
</feature>
<evidence type="ECO:0000256" key="6">
    <source>
        <dbReference type="SAM" id="MobiDB-lite"/>
    </source>
</evidence>
<evidence type="ECO:0000256" key="4">
    <source>
        <dbReference type="ARBA" id="ARBA00023136"/>
    </source>
</evidence>
<keyword evidence="9" id="KW-1185">Reference proteome</keyword>
<evidence type="ECO:0000256" key="3">
    <source>
        <dbReference type="ARBA" id="ARBA00022927"/>
    </source>
</evidence>
<keyword evidence="3" id="KW-0653">Protein transport</keyword>
<dbReference type="Pfam" id="PF01369">
    <property type="entry name" value="Sec7"/>
    <property type="match status" value="1"/>
</dbReference>
<dbReference type="GO" id="GO:0005085">
    <property type="term" value="F:guanyl-nucleotide exchange factor activity"/>
    <property type="evidence" value="ECO:0007669"/>
    <property type="project" value="InterPro"/>
</dbReference>
<proteinExistence type="predicted"/>
<evidence type="ECO:0000313" key="9">
    <source>
        <dbReference type="Proteomes" id="UP000266673"/>
    </source>
</evidence>
<dbReference type="Pfam" id="PF20252">
    <property type="entry name" value="BIG2_C"/>
    <property type="match status" value="1"/>
</dbReference>
<organism evidence="8 9">
    <name type="scientific">Gigaspora rosea</name>
    <dbReference type="NCBI Taxonomy" id="44941"/>
    <lineage>
        <taxon>Eukaryota</taxon>
        <taxon>Fungi</taxon>
        <taxon>Fungi incertae sedis</taxon>
        <taxon>Mucoromycota</taxon>
        <taxon>Glomeromycotina</taxon>
        <taxon>Glomeromycetes</taxon>
        <taxon>Diversisporales</taxon>
        <taxon>Gigasporaceae</taxon>
        <taxon>Gigaspora</taxon>
    </lineage>
</organism>
<keyword evidence="2" id="KW-0963">Cytoplasm</keyword>
<dbReference type="FunFam" id="1.10.220.20:FF:000002">
    <property type="entry name" value="Brefeldin A-inhibited guanine nucleotide-exchange protein 1"/>
    <property type="match status" value="1"/>
</dbReference>
<dbReference type="Pfam" id="PF16213">
    <property type="entry name" value="DCB"/>
    <property type="match status" value="1"/>
</dbReference>
<feature type="compositionally biased region" description="Low complexity" evidence="6">
    <location>
        <begin position="548"/>
        <end position="559"/>
    </location>
</feature>
<feature type="region of interest" description="Disordered" evidence="6">
    <location>
        <begin position="548"/>
        <end position="605"/>
    </location>
</feature>
<dbReference type="OrthoDB" id="18431at2759"/>
<evidence type="ECO:0000256" key="2">
    <source>
        <dbReference type="ARBA" id="ARBA00022490"/>
    </source>
</evidence>
<feature type="domain" description="SEC7" evidence="7">
    <location>
        <begin position="705"/>
        <end position="893"/>
    </location>
</feature>
<dbReference type="PANTHER" id="PTHR10663">
    <property type="entry name" value="GUANYL-NUCLEOTIDE EXCHANGE FACTOR"/>
    <property type="match status" value="1"/>
</dbReference>
<keyword evidence="4" id="KW-0472">Membrane</keyword>
<dbReference type="Pfam" id="PF09324">
    <property type="entry name" value="Sec7-like_HDS"/>
    <property type="match status" value="1"/>
</dbReference>
<dbReference type="STRING" id="44941.A0A397V9G2"/>
<evidence type="ECO:0000313" key="8">
    <source>
        <dbReference type="EMBL" id="RIB18551.1"/>
    </source>
</evidence>
<dbReference type="GO" id="GO:0015031">
    <property type="term" value="P:protein transport"/>
    <property type="evidence" value="ECO:0007669"/>
    <property type="project" value="UniProtKB-KW"/>
</dbReference>
<feature type="region of interest" description="Disordered" evidence="6">
    <location>
        <begin position="1106"/>
        <end position="1134"/>
    </location>
</feature>
<evidence type="ECO:0000256" key="5">
    <source>
        <dbReference type="ARBA" id="ARBA00060451"/>
    </source>
</evidence>
<keyword evidence="1" id="KW-0813">Transport</keyword>